<evidence type="ECO:0000313" key="3">
    <source>
        <dbReference type="Proteomes" id="UP000193498"/>
    </source>
</evidence>
<dbReference type="SUPFAM" id="SSF51556">
    <property type="entry name" value="Metallo-dependent hydrolases"/>
    <property type="match status" value="1"/>
</dbReference>
<dbReference type="Proteomes" id="UP000193498">
    <property type="component" value="Unassembled WGS sequence"/>
</dbReference>
<feature type="binding site" evidence="1">
    <location>
        <position position="140"/>
    </location>
    <ligand>
        <name>a divalent metal cation</name>
        <dbReference type="ChEBI" id="CHEBI:60240"/>
        <label>1</label>
    </ligand>
</feature>
<keyword evidence="2" id="KW-0378">Hydrolase</keyword>
<dbReference type="InterPro" id="IPR001130">
    <property type="entry name" value="TatD-like"/>
</dbReference>
<dbReference type="GO" id="GO:0046872">
    <property type="term" value="F:metal ion binding"/>
    <property type="evidence" value="ECO:0007669"/>
    <property type="project" value="UniProtKB-KW"/>
</dbReference>
<dbReference type="OrthoDB" id="413993at2759"/>
<feature type="binding site" evidence="1">
    <location>
        <position position="193"/>
    </location>
    <ligand>
        <name>a divalent metal cation</name>
        <dbReference type="ChEBI" id="CHEBI:60240"/>
        <label>2</label>
    </ligand>
</feature>
<name>A0A1Y1XPQ9_9FUNG</name>
<dbReference type="PANTHER" id="PTHR47345:SF1">
    <property type="entry name" value="CUT9-INTERACTING PROTEIN SCN1"/>
    <property type="match status" value="1"/>
</dbReference>
<proteinExistence type="predicted"/>
<protein>
    <submittedName>
        <fullName evidence="2">Metallo-dependent hydrolase</fullName>
    </submittedName>
</protein>
<feature type="binding site" evidence="1">
    <location>
        <position position="226"/>
    </location>
    <ligand>
        <name>a divalent metal cation</name>
        <dbReference type="ChEBI" id="CHEBI:60240"/>
        <label>2</label>
    </ligand>
</feature>
<comment type="caution">
    <text evidence="2">The sequence shown here is derived from an EMBL/GenBank/DDBJ whole genome shotgun (WGS) entry which is preliminary data.</text>
</comment>
<sequence length="325" mass="36812">MVLSTEQWKKVCDAHCHPQDDVLRLEAITQLKTSRLAVMGTKVEDWRVVQTLVGICKANHVEGKVVPCFGIHPWYAHLYQSPNQREGGSPTNHYKAVLTSKHQADVDSIAPCLPEPVSFQEWSRQLRRILLDHPRALVGEVGLDRSARLLPPGATHWHGVIPTTVQSQYTHQVEILEYQLDLAMELGRGVSLHCVQSFGKMLDMLTRKTREMETDRITQPFNICFHSYGGSVDMLRSLLKLRTASLNIYFSFSVAINGRLGTRLTDLIKAVPDDCLLIESDLASPRELDDFMEEIVERVCCVKEWSTEQCLETTEANWIRFSNGG</sequence>
<organism evidence="2 3">
    <name type="scientific">Basidiobolus meristosporus CBS 931.73</name>
    <dbReference type="NCBI Taxonomy" id="1314790"/>
    <lineage>
        <taxon>Eukaryota</taxon>
        <taxon>Fungi</taxon>
        <taxon>Fungi incertae sedis</taxon>
        <taxon>Zoopagomycota</taxon>
        <taxon>Entomophthoromycotina</taxon>
        <taxon>Basidiobolomycetes</taxon>
        <taxon>Basidiobolales</taxon>
        <taxon>Basidiobolaceae</taxon>
        <taxon>Basidiobolus</taxon>
    </lineage>
</organism>
<dbReference type="FunCoup" id="A0A1Y1XPQ9">
    <property type="interactions" value="28"/>
</dbReference>
<dbReference type="Pfam" id="PF01026">
    <property type="entry name" value="TatD_DNase"/>
    <property type="match status" value="1"/>
</dbReference>
<dbReference type="PANTHER" id="PTHR47345">
    <property type="entry name" value="CUT9-INTERACTING PROTEIN SCN1"/>
    <property type="match status" value="1"/>
</dbReference>
<dbReference type="STRING" id="1314790.A0A1Y1XPQ9"/>
<accession>A0A1Y1XPQ9</accession>
<evidence type="ECO:0000256" key="1">
    <source>
        <dbReference type="PIRSR" id="PIRSR005902-1"/>
    </source>
</evidence>
<keyword evidence="3" id="KW-1185">Reference proteome</keyword>
<evidence type="ECO:0000313" key="2">
    <source>
        <dbReference type="EMBL" id="ORX87738.1"/>
    </source>
</evidence>
<dbReference type="EMBL" id="MCFE01000548">
    <property type="protein sequence ID" value="ORX87738.1"/>
    <property type="molecule type" value="Genomic_DNA"/>
</dbReference>
<dbReference type="GO" id="GO:0016788">
    <property type="term" value="F:hydrolase activity, acting on ester bonds"/>
    <property type="evidence" value="ECO:0007669"/>
    <property type="project" value="InterPro"/>
</dbReference>
<dbReference type="Gene3D" id="3.20.20.140">
    <property type="entry name" value="Metal-dependent hydrolases"/>
    <property type="match status" value="1"/>
</dbReference>
<gene>
    <name evidence="2" type="ORF">K493DRAFT_290927</name>
</gene>
<reference evidence="2 3" key="1">
    <citation type="submission" date="2016-07" db="EMBL/GenBank/DDBJ databases">
        <title>Pervasive Adenine N6-methylation of Active Genes in Fungi.</title>
        <authorList>
            <consortium name="DOE Joint Genome Institute"/>
            <person name="Mondo S.J."/>
            <person name="Dannebaum R.O."/>
            <person name="Kuo R.C."/>
            <person name="Labutti K."/>
            <person name="Haridas S."/>
            <person name="Kuo A."/>
            <person name="Salamov A."/>
            <person name="Ahrendt S.R."/>
            <person name="Lipzen A."/>
            <person name="Sullivan W."/>
            <person name="Andreopoulos W.B."/>
            <person name="Clum A."/>
            <person name="Lindquist E."/>
            <person name="Daum C."/>
            <person name="Ramamoorthy G.K."/>
            <person name="Gryganskyi A."/>
            <person name="Culley D."/>
            <person name="Magnuson J.K."/>
            <person name="James T.Y."/>
            <person name="O'Malley M.A."/>
            <person name="Stajich J.E."/>
            <person name="Spatafora J.W."/>
            <person name="Visel A."/>
            <person name="Grigoriev I.V."/>
        </authorList>
    </citation>
    <scope>NUCLEOTIDE SEQUENCE [LARGE SCALE GENOMIC DNA]</scope>
    <source>
        <strain evidence="2 3">CBS 931.73</strain>
    </source>
</reference>
<dbReference type="PIRSF" id="PIRSF005902">
    <property type="entry name" value="DNase_TatD"/>
    <property type="match status" value="1"/>
</dbReference>
<dbReference type="InParanoid" id="A0A1Y1XPQ9"/>
<dbReference type="InterPro" id="IPR032466">
    <property type="entry name" value="Metal_Hydrolase"/>
</dbReference>
<dbReference type="InterPro" id="IPR053044">
    <property type="entry name" value="Metallo-hydrolase/TatD-type"/>
</dbReference>
<feature type="binding site" evidence="1">
    <location>
        <position position="281"/>
    </location>
    <ligand>
        <name>a divalent metal cation</name>
        <dbReference type="ChEBI" id="CHEBI:60240"/>
        <label>1</label>
    </ligand>
</feature>
<keyword evidence="1" id="KW-0479">Metal-binding</keyword>
<dbReference type="AlphaFoldDB" id="A0A1Y1XPQ9"/>